<keyword evidence="9" id="KW-0131">Cell cycle</keyword>
<protein>
    <submittedName>
        <fullName evidence="12">Cell division and transport-associated protein TolR</fullName>
    </submittedName>
</protein>
<dbReference type="OrthoDB" id="9798629at2"/>
<dbReference type="Gene3D" id="3.30.420.270">
    <property type="match status" value="1"/>
</dbReference>
<dbReference type="RefSeq" id="WP_029312721.1">
    <property type="nucleotide sequence ID" value="NZ_DAOMCH010000019.1"/>
</dbReference>
<evidence type="ECO:0000256" key="8">
    <source>
        <dbReference type="ARBA" id="ARBA00023136"/>
    </source>
</evidence>
<keyword evidence="8 11" id="KW-0472">Membrane</keyword>
<dbReference type="NCBIfam" id="TIGR02801">
    <property type="entry name" value="tolR"/>
    <property type="match status" value="1"/>
</dbReference>
<comment type="caution">
    <text evidence="12">The sequence shown here is derived from an EMBL/GenBank/DDBJ whole genome shotgun (WGS) entry which is preliminary data.</text>
</comment>
<keyword evidence="5 12" id="KW-0132">Cell division</keyword>
<dbReference type="PANTHER" id="PTHR30558:SF7">
    <property type="entry name" value="TOL-PAL SYSTEM PROTEIN TOLR"/>
    <property type="match status" value="1"/>
</dbReference>
<keyword evidence="3" id="KW-1003">Cell membrane</keyword>
<dbReference type="GO" id="GO:0005886">
    <property type="term" value="C:plasma membrane"/>
    <property type="evidence" value="ECO:0007669"/>
    <property type="project" value="UniProtKB-SubCell"/>
</dbReference>
<dbReference type="InterPro" id="IPR003400">
    <property type="entry name" value="ExbD"/>
</dbReference>
<comment type="similarity">
    <text evidence="2 10">Belongs to the ExbD/TolR family.</text>
</comment>
<keyword evidence="7 11" id="KW-1133">Transmembrane helix</keyword>
<dbReference type="Proteomes" id="UP000186308">
    <property type="component" value="Unassembled WGS sequence"/>
</dbReference>
<sequence length="147" mass="15782">MAGGLLDNKRGNRRSRYRPMAEINVTPLVDVMLVLLIVFMITAPLITSGVSVNLPHANAKPVNTDATPITITVNAAGDVYLQNSKVALDNLVATLQQIAKNNTDRRIFVRGDTSVPYGTMLKVMATITNGGFDKVALLAQQPTPSAH</sequence>
<dbReference type="AlphaFoldDB" id="A0A8G2CHP7"/>
<keyword evidence="13" id="KW-1185">Reference proteome</keyword>
<proteinExistence type="inferred from homology"/>
<dbReference type="GO" id="GO:0022857">
    <property type="term" value="F:transmembrane transporter activity"/>
    <property type="evidence" value="ECO:0007669"/>
    <property type="project" value="InterPro"/>
</dbReference>
<feature type="transmembrane region" description="Helical" evidence="11">
    <location>
        <begin position="21"/>
        <end position="46"/>
    </location>
</feature>
<evidence type="ECO:0000256" key="5">
    <source>
        <dbReference type="ARBA" id="ARBA00022618"/>
    </source>
</evidence>
<evidence type="ECO:0000313" key="12">
    <source>
        <dbReference type="EMBL" id="SIQ09250.1"/>
    </source>
</evidence>
<dbReference type="PANTHER" id="PTHR30558">
    <property type="entry name" value="EXBD MEMBRANE COMPONENT OF PMF-DRIVEN MACROMOLECULE IMPORT SYSTEM"/>
    <property type="match status" value="1"/>
</dbReference>
<keyword evidence="10" id="KW-0653">Protein transport</keyword>
<evidence type="ECO:0000256" key="9">
    <source>
        <dbReference type="ARBA" id="ARBA00023306"/>
    </source>
</evidence>
<evidence type="ECO:0000256" key="4">
    <source>
        <dbReference type="ARBA" id="ARBA00022519"/>
    </source>
</evidence>
<dbReference type="InterPro" id="IPR014168">
    <property type="entry name" value="Tol-Pal_TolR"/>
</dbReference>
<evidence type="ECO:0000256" key="7">
    <source>
        <dbReference type="ARBA" id="ARBA00022989"/>
    </source>
</evidence>
<comment type="subcellular location">
    <subcellularLocation>
        <location evidence="1">Cell membrane</location>
        <topology evidence="1">Single-pass membrane protein</topology>
    </subcellularLocation>
    <subcellularLocation>
        <location evidence="10">Cell membrane</location>
        <topology evidence="10">Single-pass type II membrane protein</topology>
    </subcellularLocation>
</comment>
<keyword evidence="4" id="KW-0997">Cell inner membrane</keyword>
<dbReference type="GO" id="GO:0015031">
    <property type="term" value="P:protein transport"/>
    <property type="evidence" value="ECO:0007669"/>
    <property type="project" value="UniProtKB-KW"/>
</dbReference>
<keyword evidence="10" id="KW-0813">Transport</keyword>
<evidence type="ECO:0000256" key="1">
    <source>
        <dbReference type="ARBA" id="ARBA00004162"/>
    </source>
</evidence>
<evidence type="ECO:0000256" key="10">
    <source>
        <dbReference type="RuleBase" id="RU003879"/>
    </source>
</evidence>
<reference evidence="12 13" key="1">
    <citation type="submission" date="2017-01" db="EMBL/GenBank/DDBJ databases">
        <authorList>
            <person name="Varghese N."/>
            <person name="Submissions S."/>
        </authorList>
    </citation>
    <scope>NUCLEOTIDE SEQUENCE [LARGE SCALE GENOMIC DNA]</scope>
    <source>
        <strain evidence="12 13">ATCC 35905</strain>
    </source>
</reference>
<gene>
    <name evidence="12" type="ORF">SAMN05421828_101238</name>
</gene>
<evidence type="ECO:0000256" key="2">
    <source>
        <dbReference type="ARBA" id="ARBA00005811"/>
    </source>
</evidence>
<dbReference type="GO" id="GO:0051301">
    <property type="term" value="P:cell division"/>
    <property type="evidence" value="ECO:0007669"/>
    <property type="project" value="UniProtKB-KW"/>
</dbReference>
<evidence type="ECO:0000256" key="3">
    <source>
        <dbReference type="ARBA" id="ARBA00022475"/>
    </source>
</evidence>
<keyword evidence="6 10" id="KW-0812">Transmembrane</keyword>
<evidence type="ECO:0000256" key="6">
    <source>
        <dbReference type="ARBA" id="ARBA00022692"/>
    </source>
</evidence>
<dbReference type="EMBL" id="FTNE01000001">
    <property type="protein sequence ID" value="SIQ09250.1"/>
    <property type="molecule type" value="Genomic_DNA"/>
</dbReference>
<accession>A0A8G2CHP7</accession>
<dbReference type="Pfam" id="PF02472">
    <property type="entry name" value="ExbD"/>
    <property type="match status" value="1"/>
</dbReference>
<name>A0A8G2CHP7_ACIRU</name>
<evidence type="ECO:0000313" key="13">
    <source>
        <dbReference type="Proteomes" id="UP000186308"/>
    </source>
</evidence>
<organism evidence="12 13">
    <name type="scientific">Acidiphilium rubrum</name>
    <dbReference type="NCBI Taxonomy" id="526"/>
    <lineage>
        <taxon>Bacteria</taxon>
        <taxon>Pseudomonadati</taxon>
        <taxon>Pseudomonadota</taxon>
        <taxon>Alphaproteobacteria</taxon>
        <taxon>Acetobacterales</taxon>
        <taxon>Acidocellaceae</taxon>
        <taxon>Acidiphilium</taxon>
    </lineage>
</organism>
<evidence type="ECO:0000256" key="11">
    <source>
        <dbReference type="SAM" id="Phobius"/>
    </source>
</evidence>